<dbReference type="InterPro" id="IPR036034">
    <property type="entry name" value="PDZ_sf"/>
</dbReference>
<dbReference type="InterPro" id="IPR035892">
    <property type="entry name" value="C2_domain_sf"/>
</dbReference>
<feature type="compositionally biased region" description="Low complexity" evidence="2">
    <location>
        <begin position="1169"/>
        <end position="1211"/>
    </location>
</feature>
<gene>
    <name evidence="6" type="primary">LOC114333275</name>
</gene>
<protein>
    <submittedName>
        <fullName evidence="6">Rho GTPase-activating protein 100F</fullName>
    </submittedName>
</protein>
<name>A0A6P7FVZ0_DIAVI</name>
<evidence type="ECO:0000256" key="1">
    <source>
        <dbReference type="ARBA" id="ARBA00022468"/>
    </source>
</evidence>
<feature type="compositionally biased region" description="Basic and acidic residues" evidence="2">
    <location>
        <begin position="1402"/>
        <end position="1413"/>
    </location>
</feature>
<dbReference type="RefSeq" id="XP_028138942.1">
    <property type="nucleotide sequence ID" value="XM_028283141.1"/>
</dbReference>
<dbReference type="FunCoup" id="A0A6P7FVZ0">
    <property type="interactions" value="16"/>
</dbReference>
<dbReference type="GO" id="GO:0007165">
    <property type="term" value="P:signal transduction"/>
    <property type="evidence" value="ECO:0007669"/>
    <property type="project" value="InterPro"/>
</dbReference>
<dbReference type="PROSITE" id="PS50106">
    <property type="entry name" value="PDZ"/>
    <property type="match status" value="1"/>
</dbReference>
<dbReference type="PANTHER" id="PTHR46150:SF3">
    <property type="entry name" value="RHO GTPASE-ACTIVATING PROTEIN 100F"/>
    <property type="match status" value="1"/>
</dbReference>
<feature type="compositionally biased region" description="Low complexity" evidence="2">
    <location>
        <begin position="1112"/>
        <end position="1128"/>
    </location>
</feature>
<feature type="region of interest" description="Disordered" evidence="2">
    <location>
        <begin position="1367"/>
        <end position="1420"/>
    </location>
</feature>
<dbReference type="Pfam" id="PF00595">
    <property type="entry name" value="PDZ"/>
    <property type="match status" value="1"/>
</dbReference>
<dbReference type="Pfam" id="PF00620">
    <property type="entry name" value="RhoGAP"/>
    <property type="match status" value="1"/>
</dbReference>
<feature type="region of interest" description="Disordered" evidence="2">
    <location>
        <begin position="122"/>
        <end position="209"/>
    </location>
</feature>
<dbReference type="CDD" id="cd06718">
    <property type="entry name" value="PDZ_Par6-like"/>
    <property type="match status" value="1"/>
</dbReference>
<feature type="domain" description="Rho-GAP" evidence="5">
    <location>
        <begin position="783"/>
        <end position="1001"/>
    </location>
</feature>
<accession>A0A6P7FVZ0</accession>
<dbReference type="InterPro" id="IPR000008">
    <property type="entry name" value="C2_dom"/>
</dbReference>
<dbReference type="GO" id="GO:0005096">
    <property type="term" value="F:GTPase activator activity"/>
    <property type="evidence" value="ECO:0007669"/>
    <property type="project" value="UniProtKB-KW"/>
</dbReference>
<dbReference type="Gene3D" id="1.10.555.10">
    <property type="entry name" value="Rho GTPase activation protein"/>
    <property type="match status" value="1"/>
</dbReference>
<feature type="compositionally biased region" description="Low complexity" evidence="2">
    <location>
        <begin position="532"/>
        <end position="542"/>
    </location>
</feature>
<feature type="compositionally biased region" description="Low complexity" evidence="2">
    <location>
        <begin position="1369"/>
        <end position="1397"/>
    </location>
</feature>
<feature type="domain" description="C2" evidence="3">
    <location>
        <begin position="604"/>
        <end position="742"/>
    </location>
</feature>
<dbReference type="InParanoid" id="A0A6P7FVZ0"/>
<sequence length="1420" mass="154366">HVERRGEMIVRILEARHLSRTANEAVKRFTAMQDAKHTVQFVEIVKRPGQTLGLYIREGNGIDRNDGVFISRIALESAVYNSGCLKVGDEILAVNLVDVTRMSLDDVVIIMSIPRRLVLATRQRKASKGGQSSPSVQPRAEHKPPPVVVIKRELREDETDDGDLDHRETIRQRHTGDGREMSESRSRLGLGLSSLDSRHSGQQSVDSNGLDLYYNSRPPDANWGYQPPPPVITEQPKSSMQHFQPYERNYPNTLESLAEKVHSFGMSRRMSAGGQPLGTRISSQQSPSSHYYVQHAGTGSRRIMPRSGSDQHLPQTEYSDYTSITQAGRHSLLRSSLKSGSTLSSRCCFSRSQGAAGGIPHSTIPTLGRQNSLTTQDITTKFNSLPRDTRAATRLAMNKRFGDRSVSLIQDEADGALSAPEMPSSIRRDRGRIPSSTSVFSSDEYRQWLSRTPSTSAIYEQIRASRDVLNQQRAARFTYSAENIHDALKNMESGLYSGYGRPGATSTLDRHFTRSQTANIPARSLSTQHITSSSALSSSRSPSMRRMRQLLDLDSVRTGAPSPVPTPSGTLPRGQRQLDINPAEFLKYKLDKPAGLVGGTSITGLSQLAAGPGGLPSDEPISGMLWVHLLAGRGLRPSTGTSAATTPVTPSGGAPAAITGPTAVRDLYCVLECDRVHKARTVVRTGDLVFDWDESFELDLVNNRELDLLIYSWDPQYRHKLCYKGSVYLPTLLKSGPIHQLALKIEPRGTLYLRLRHTDSQNLYRRRPLSTLTLSRTTPLFGVDLETVVNRESKTGGVPGGVATGLVASSQHNIPIIIRRCVEEVERRGLDIIGLYRLCGSATKKRILREAFERNSRSVDLSPDNVPDINVITGVLKDYLRELPEPLFTKCLYQMMVDALGVCLPDDPEGNAKLMFSILDCLPRINRATLIFLMDHLALVVSASDRNKMSAQNLATALAPPLMLQTSDSITPTTATKSHDIDYQQPISVLKYLLQIWPTPKHHHSGRRGRPSGPRGDSRSACPPQGAVAVALQSSVGPAGAREQSRLSQAPFPPPPRSAVSGPRGPQPQVPLHQILGPSSVSKGPYRPLSPRVGPQATSSAGVLRPRQVIVSSPGSPSSSSDSQSGSESVKHCLPSRVSSPVIRASPSSQTILRSSPSVTINSPGLRHSPSITSAVSGSSSGPRNSPSISSLSRASPSILGQVSRSSSPAMQASSAGLNVTLGTTTPSFTSTFTNLQSSMAMTSTGGYGWNYAQASTYTQPTTYASTNPFLTGSYMSYTPGDSTFSEKFNTIGPSKEVKSFFDSYTSDNNKYSTLNTKSTSYDSEYLYSSPDVKTNGVSSRYLDKSYLNSTYSTDLNKYSPAKNAMYDTSPNVTQSTSSSTSGLLNVEETPTPTSSIETEDSNTREVGEKDVEGDGEQSD</sequence>
<dbReference type="SUPFAM" id="SSF48350">
    <property type="entry name" value="GTPase activation domain, GAP"/>
    <property type="match status" value="1"/>
</dbReference>
<dbReference type="FunFam" id="2.30.42.10:FF:000163">
    <property type="entry name" value="rho GTPase-activating protein 100F isoform X1"/>
    <property type="match status" value="1"/>
</dbReference>
<organism evidence="6">
    <name type="scientific">Diabrotica virgifera virgifera</name>
    <name type="common">western corn rootworm</name>
    <dbReference type="NCBI Taxonomy" id="50390"/>
    <lineage>
        <taxon>Eukaryota</taxon>
        <taxon>Metazoa</taxon>
        <taxon>Ecdysozoa</taxon>
        <taxon>Arthropoda</taxon>
        <taxon>Hexapoda</taxon>
        <taxon>Insecta</taxon>
        <taxon>Pterygota</taxon>
        <taxon>Neoptera</taxon>
        <taxon>Endopterygota</taxon>
        <taxon>Coleoptera</taxon>
        <taxon>Polyphaga</taxon>
        <taxon>Cucujiformia</taxon>
        <taxon>Chrysomeloidea</taxon>
        <taxon>Chrysomelidae</taxon>
        <taxon>Galerucinae</taxon>
        <taxon>Diabroticina</taxon>
        <taxon>Diabroticites</taxon>
        <taxon>Diabrotica</taxon>
    </lineage>
</organism>
<evidence type="ECO:0000259" key="3">
    <source>
        <dbReference type="PROSITE" id="PS50004"/>
    </source>
</evidence>
<dbReference type="SUPFAM" id="SSF50156">
    <property type="entry name" value="PDZ domain-like"/>
    <property type="match status" value="1"/>
</dbReference>
<dbReference type="GO" id="GO:0046578">
    <property type="term" value="P:regulation of Ras protein signal transduction"/>
    <property type="evidence" value="ECO:0007669"/>
    <property type="project" value="TreeGrafter"/>
</dbReference>
<feature type="region of interest" description="Disordered" evidence="2">
    <location>
        <begin position="518"/>
        <end position="575"/>
    </location>
</feature>
<feature type="non-terminal residue" evidence="6">
    <location>
        <position position="1"/>
    </location>
</feature>
<evidence type="ECO:0000259" key="5">
    <source>
        <dbReference type="PROSITE" id="PS50238"/>
    </source>
</evidence>
<dbReference type="SMART" id="SM00228">
    <property type="entry name" value="PDZ"/>
    <property type="match status" value="1"/>
</dbReference>
<dbReference type="PROSITE" id="PS50238">
    <property type="entry name" value="RHOGAP"/>
    <property type="match status" value="1"/>
</dbReference>
<dbReference type="Gene3D" id="2.60.40.150">
    <property type="entry name" value="C2 domain"/>
    <property type="match status" value="1"/>
</dbReference>
<dbReference type="InterPro" id="IPR057459">
    <property type="entry name" value="SYDE1/2_C2"/>
</dbReference>
<dbReference type="Pfam" id="PF25336">
    <property type="entry name" value="C2_SYDE"/>
    <property type="match status" value="1"/>
</dbReference>
<feature type="compositionally biased region" description="Polar residues" evidence="2">
    <location>
        <begin position="280"/>
        <end position="291"/>
    </location>
</feature>
<feature type="compositionally biased region" description="Basic and acidic residues" evidence="2">
    <location>
        <begin position="139"/>
        <end position="155"/>
    </location>
</feature>
<dbReference type="PANTHER" id="PTHR46150">
    <property type="entry name" value="RHO GTPASE-ACTIVATING PROTEIN 100F"/>
    <property type="match status" value="1"/>
</dbReference>
<dbReference type="InterPro" id="IPR052118">
    <property type="entry name" value="Rho-GAP_regulator"/>
</dbReference>
<proteinExistence type="predicted"/>
<dbReference type="CDD" id="cd00030">
    <property type="entry name" value="C2"/>
    <property type="match status" value="1"/>
</dbReference>
<dbReference type="Gene3D" id="2.30.42.10">
    <property type="match status" value="1"/>
</dbReference>
<dbReference type="PROSITE" id="PS50004">
    <property type="entry name" value="C2"/>
    <property type="match status" value="1"/>
</dbReference>
<evidence type="ECO:0000313" key="6">
    <source>
        <dbReference type="RefSeq" id="XP_028138942.1"/>
    </source>
</evidence>
<dbReference type="SMART" id="SM00239">
    <property type="entry name" value="C2"/>
    <property type="match status" value="1"/>
</dbReference>
<reference evidence="6" key="1">
    <citation type="submission" date="2025-08" db="UniProtKB">
        <authorList>
            <consortium name="RefSeq"/>
        </authorList>
    </citation>
    <scope>IDENTIFICATION</scope>
    <source>
        <tissue evidence="6">Whole insect</tissue>
    </source>
</reference>
<dbReference type="GO" id="GO:0016477">
    <property type="term" value="P:cell migration"/>
    <property type="evidence" value="ECO:0007669"/>
    <property type="project" value="TreeGrafter"/>
</dbReference>
<dbReference type="GO" id="GO:0097060">
    <property type="term" value="C:synaptic membrane"/>
    <property type="evidence" value="ECO:0007669"/>
    <property type="project" value="TreeGrafter"/>
</dbReference>
<feature type="compositionally biased region" description="Basic and acidic residues" evidence="2">
    <location>
        <begin position="164"/>
        <end position="186"/>
    </location>
</feature>
<dbReference type="GO" id="GO:0030030">
    <property type="term" value="P:cell projection organization"/>
    <property type="evidence" value="ECO:0007669"/>
    <property type="project" value="TreeGrafter"/>
</dbReference>
<keyword evidence="1" id="KW-0343">GTPase activation</keyword>
<feature type="compositionally biased region" description="Basic residues" evidence="2">
    <location>
        <begin position="1000"/>
        <end position="1010"/>
    </location>
</feature>
<feature type="compositionally biased region" description="Polar residues" evidence="2">
    <location>
        <begin position="1146"/>
        <end position="1163"/>
    </location>
</feature>
<feature type="region of interest" description="Disordered" evidence="2">
    <location>
        <begin position="1000"/>
        <end position="1211"/>
    </location>
</feature>
<dbReference type="InterPro" id="IPR000198">
    <property type="entry name" value="RhoGAP_dom"/>
</dbReference>
<evidence type="ECO:0000259" key="4">
    <source>
        <dbReference type="PROSITE" id="PS50106"/>
    </source>
</evidence>
<dbReference type="InterPro" id="IPR001478">
    <property type="entry name" value="PDZ"/>
</dbReference>
<feature type="region of interest" description="Disordered" evidence="2">
    <location>
        <begin position="271"/>
        <end position="315"/>
    </location>
</feature>
<dbReference type="FunFam" id="1.10.555.10:FF:000031">
    <property type="entry name" value="rho GTPase-activating protein 100F isoform X6"/>
    <property type="match status" value="1"/>
</dbReference>
<dbReference type="SMART" id="SM00324">
    <property type="entry name" value="RhoGAP"/>
    <property type="match status" value="1"/>
</dbReference>
<feature type="domain" description="PDZ" evidence="4">
    <location>
        <begin position="41"/>
        <end position="111"/>
    </location>
</feature>
<dbReference type="InterPro" id="IPR008936">
    <property type="entry name" value="Rho_GTPase_activation_prot"/>
</dbReference>
<feature type="compositionally biased region" description="Polar residues" evidence="2">
    <location>
        <begin position="518"/>
        <end position="531"/>
    </location>
</feature>
<dbReference type="SUPFAM" id="SSF49562">
    <property type="entry name" value="C2 domain (Calcium/lipid-binding domain, CaLB)"/>
    <property type="match status" value="1"/>
</dbReference>
<evidence type="ECO:0000256" key="2">
    <source>
        <dbReference type="SAM" id="MobiDB-lite"/>
    </source>
</evidence>